<protein>
    <submittedName>
        <fullName evidence="1">L-rhamnose mutarotase</fullName>
    </submittedName>
</protein>
<name>A0ABP9FRC1_9SPHI</name>
<sequence length="107" mass="12643">MVTGVKPDKIAYYKKLHAKPWPGVVKKIAECNIHNYSIYLQKIDDKYYLFSYFEYTGNDFDADMKKIAADSTTKRWWKETDPTQLPLPEALAKHQIWTAMPELFHQQ</sequence>
<comment type="caution">
    <text evidence="1">The sequence shown here is derived from an EMBL/GenBank/DDBJ whole genome shotgun (WGS) entry which is preliminary data.</text>
</comment>
<dbReference type="InterPro" id="IPR011008">
    <property type="entry name" value="Dimeric_a/b-barrel"/>
</dbReference>
<accession>A0ABP9FRC1</accession>
<dbReference type="InterPro" id="IPR008000">
    <property type="entry name" value="Rham/fucose_mutarotase"/>
</dbReference>
<evidence type="ECO:0000313" key="1">
    <source>
        <dbReference type="EMBL" id="GAA4909509.1"/>
    </source>
</evidence>
<gene>
    <name evidence="1" type="ORF">GCM10023313_10720</name>
</gene>
<organism evidence="1 2">
    <name type="scientific">Mucilaginibacter defluvii</name>
    <dbReference type="NCBI Taxonomy" id="1196019"/>
    <lineage>
        <taxon>Bacteria</taxon>
        <taxon>Pseudomonadati</taxon>
        <taxon>Bacteroidota</taxon>
        <taxon>Sphingobacteriia</taxon>
        <taxon>Sphingobacteriales</taxon>
        <taxon>Sphingobacteriaceae</taxon>
        <taxon>Mucilaginibacter</taxon>
    </lineage>
</organism>
<dbReference type="SUPFAM" id="SSF54909">
    <property type="entry name" value="Dimeric alpha+beta barrel"/>
    <property type="match status" value="1"/>
</dbReference>
<dbReference type="PANTHER" id="PTHR34389:SF2">
    <property type="entry name" value="L-RHAMNOSE MUTAROTASE"/>
    <property type="match status" value="1"/>
</dbReference>
<keyword evidence="2" id="KW-1185">Reference proteome</keyword>
<reference evidence="2" key="1">
    <citation type="journal article" date="2019" name="Int. J. Syst. Evol. Microbiol.">
        <title>The Global Catalogue of Microorganisms (GCM) 10K type strain sequencing project: providing services to taxonomists for standard genome sequencing and annotation.</title>
        <authorList>
            <consortium name="The Broad Institute Genomics Platform"/>
            <consortium name="The Broad Institute Genome Sequencing Center for Infectious Disease"/>
            <person name="Wu L."/>
            <person name="Ma J."/>
        </authorList>
    </citation>
    <scope>NUCLEOTIDE SEQUENCE [LARGE SCALE GENOMIC DNA]</scope>
    <source>
        <strain evidence="2">JCM 18283</strain>
    </source>
</reference>
<dbReference type="Proteomes" id="UP001501436">
    <property type="component" value="Unassembled WGS sequence"/>
</dbReference>
<evidence type="ECO:0000313" key="2">
    <source>
        <dbReference type="Proteomes" id="UP001501436"/>
    </source>
</evidence>
<proteinExistence type="predicted"/>
<dbReference type="Pfam" id="PF05336">
    <property type="entry name" value="rhaM"/>
    <property type="match status" value="1"/>
</dbReference>
<dbReference type="EMBL" id="BAABJI010000001">
    <property type="protein sequence ID" value="GAA4909509.1"/>
    <property type="molecule type" value="Genomic_DNA"/>
</dbReference>
<dbReference type="Gene3D" id="3.30.70.100">
    <property type="match status" value="1"/>
</dbReference>
<dbReference type="PANTHER" id="PTHR34389">
    <property type="entry name" value="L-RHAMNOSE MUTAROTASE"/>
    <property type="match status" value="1"/>
</dbReference>